<reference evidence="1 2" key="2">
    <citation type="submission" date="2018-11" db="EMBL/GenBank/DDBJ databases">
        <authorList>
            <consortium name="Pathogen Informatics"/>
        </authorList>
    </citation>
    <scope>NUCLEOTIDE SEQUENCE [LARGE SCALE GENOMIC DNA]</scope>
</reference>
<evidence type="ECO:0000313" key="3">
    <source>
        <dbReference type="WBParaSite" id="GPUH_0001729701-mRNA-1"/>
    </source>
</evidence>
<dbReference type="WBParaSite" id="GPUH_0001729701-mRNA-1">
    <property type="protein sequence ID" value="GPUH_0001729701-mRNA-1"/>
    <property type="gene ID" value="GPUH_0001729701"/>
</dbReference>
<accession>A0A183E8I4</accession>
<dbReference type="AlphaFoldDB" id="A0A183E8I4"/>
<proteinExistence type="predicted"/>
<dbReference type="EMBL" id="UYRT01084946">
    <property type="protein sequence ID" value="VDN29498.1"/>
    <property type="molecule type" value="Genomic_DNA"/>
</dbReference>
<organism evidence="3">
    <name type="scientific">Gongylonema pulchrum</name>
    <dbReference type="NCBI Taxonomy" id="637853"/>
    <lineage>
        <taxon>Eukaryota</taxon>
        <taxon>Metazoa</taxon>
        <taxon>Ecdysozoa</taxon>
        <taxon>Nematoda</taxon>
        <taxon>Chromadorea</taxon>
        <taxon>Rhabditida</taxon>
        <taxon>Spirurina</taxon>
        <taxon>Spiruromorpha</taxon>
        <taxon>Spiruroidea</taxon>
        <taxon>Gongylonematidae</taxon>
        <taxon>Gongylonema</taxon>
    </lineage>
</organism>
<dbReference type="Proteomes" id="UP000271098">
    <property type="component" value="Unassembled WGS sequence"/>
</dbReference>
<keyword evidence="2" id="KW-1185">Reference proteome</keyword>
<reference evidence="3" key="1">
    <citation type="submission" date="2016-06" db="UniProtKB">
        <authorList>
            <consortium name="WormBaseParasite"/>
        </authorList>
    </citation>
    <scope>IDENTIFICATION</scope>
</reference>
<gene>
    <name evidence="1" type="ORF">GPUH_LOCUS17275</name>
</gene>
<name>A0A183E8I4_9BILA</name>
<protein>
    <submittedName>
        <fullName evidence="3">FH2 domain-containing protein</fullName>
    </submittedName>
</protein>
<evidence type="ECO:0000313" key="2">
    <source>
        <dbReference type="Proteomes" id="UP000271098"/>
    </source>
</evidence>
<sequence length="118" mass="13636">MELAHQVKPEKEYEEDEEEQFCYMREDLPRQLLRLRKLRQQLLELKANIKAPDVFDELQLIAGQLNELNHLKAVHSLAATGANINKAITASDFSALYNYIQTLTRSTDTNLACHSLFF</sequence>
<evidence type="ECO:0000313" key="1">
    <source>
        <dbReference type="EMBL" id="VDN29498.1"/>
    </source>
</evidence>